<keyword evidence="1" id="KW-1133">Transmembrane helix</keyword>
<dbReference type="EMBL" id="CP001860">
    <property type="protein sequence ID" value="ADB61082.1"/>
    <property type="molecule type" value="Genomic_DNA"/>
</dbReference>
<dbReference type="HOGENOM" id="CLU_2067749_0_0_2"/>
<name>D2RTY1_HALTV</name>
<dbReference type="eggNOG" id="arCOG11843">
    <property type="taxonomic scope" value="Archaea"/>
</dbReference>
<keyword evidence="3" id="KW-1185">Reference proteome</keyword>
<keyword evidence="1" id="KW-0472">Membrane</keyword>
<keyword evidence="1" id="KW-0812">Transmembrane</keyword>
<accession>D2RTY1</accession>
<evidence type="ECO:0000256" key="1">
    <source>
        <dbReference type="SAM" id="Phobius"/>
    </source>
</evidence>
<evidence type="ECO:0008006" key="4">
    <source>
        <dbReference type="Google" id="ProtNLM"/>
    </source>
</evidence>
<gene>
    <name evidence="2" type="ordered locus">Htur_2202</name>
</gene>
<protein>
    <recommendedName>
        <fullName evidence="4">Small CPxCG-related zinc finger protein</fullName>
    </recommendedName>
</protein>
<dbReference type="KEGG" id="htu:Htur_2202"/>
<reference evidence="2 3" key="1">
    <citation type="journal article" date="2010" name="Stand. Genomic Sci.">
        <title>Complete genome sequence of Haloterrigena turkmenica type strain (4k).</title>
        <authorList>
            <person name="Saunders E."/>
            <person name="Tindall B.J."/>
            <person name="Fahnrich R."/>
            <person name="Lapidus A."/>
            <person name="Copeland A."/>
            <person name="Del Rio T.G."/>
            <person name="Lucas S."/>
            <person name="Chen F."/>
            <person name="Tice H."/>
            <person name="Cheng J.F."/>
            <person name="Han C."/>
            <person name="Detter J.C."/>
            <person name="Bruce D."/>
            <person name="Goodwin L."/>
            <person name="Chain P."/>
            <person name="Pitluck S."/>
            <person name="Pati A."/>
            <person name="Ivanova N."/>
            <person name="Mavromatis K."/>
            <person name="Chen A."/>
            <person name="Palaniappan K."/>
            <person name="Land M."/>
            <person name="Hauser L."/>
            <person name="Chang Y.J."/>
            <person name="Jeffries C.D."/>
            <person name="Brettin T."/>
            <person name="Rohde M."/>
            <person name="Goker M."/>
            <person name="Bristow J."/>
            <person name="Eisen J.A."/>
            <person name="Markowitz V."/>
            <person name="Hugenholtz P."/>
            <person name="Klenk H.P."/>
            <person name="Kyrpides N.C."/>
        </authorList>
    </citation>
    <scope>NUCLEOTIDE SEQUENCE [LARGE SCALE GENOMIC DNA]</scope>
    <source>
        <strain evidence="3">ATCC 51198 / DSM 5511 / JCM 9101 / NCIMB 13204 / VKM B-1734 / 4k</strain>
    </source>
</reference>
<feature type="transmembrane region" description="Helical" evidence="1">
    <location>
        <begin position="12"/>
        <end position="29"/>
    </location>
</feature>
<evidence type="ECO:0000313" key="2">
    <source>
        <dbReference type="EMBL" id="ADB61082.1"/>
    </source>
</evidence>
<dbReference type="Proteomes" id="UP000001903">
    <property type="component" value="Chromosome"/>
</dbReference>
<evidence type="ECO:0000313" key="3">
    <source>
        <dbReference type="Proteomes" id="UP000001903"/>
    </source>
</evidence>
<proteinExistence type="predicted"/>
<organism evidence="2 3">
    <name type="scientific">Haloterrigena turkmenica (strain ATCC 51198 / DSM 5511 / JCM 9101 / NCIMB 13204 / VKM B-1734 / 4k)</name>
    <name type="common">Halococcus turkmenicus</name>
    <dbReference type="NCBI Taxonomy" id="543526"/>
    <lineage>
        <taxon>Archaea</taxon>
        <taxon>Methanobacteriati</taxon>
        <taxon>Methanobacteriota</taxon>
        <taxon>Stenosarchaea group</taxon>
        <taxon>Halobacteria</taxon>
        <taxon>Halobacteriales</taxon>
        <taxon>Natrialbaceae</taxon>
        <taxon>Haloterrigena</taxon>
    </lineage>
</organism>
<dbReference type="AlphaFoldDB" id="D2RTY1"/>
<sequence length="118" mass="12878">MRTVPVPNTLDISYFAIIIVGYSMAIRTNEKSNSHLGRLRNRIRSTLFAGDDRSAEDADVDADRVEADAAASSPDSRGNLFQCSRCGTVYIDSEKTACSDCDEAVEQVRSDLNSSPAR</sequence>